<dbReference type="InterPro" id="IPR005119">
    <property type="entry name" value="LysR_subst-bd"/>
</dbReference>
<keyword evidence="2" id="KW-0805">Transcription regulation</keyword>
<geneLocation type="plasmid" evidence="6 7">
    <name>pAb134-01</name>
</geneLocation>
<dbReference type="InterPro" id="IPR050176">
    <property type="entry name" value="LTTR"/>
</dbReference>
<gene>
    <name evidence="6" type="ORF">KGB56_22590</name>
</gene>
<evidence type="ECO:0000313" key="6">
    <source>
        <dbReference type="EMBL" id="QUS58611.1"/>
    </source>
</evidence>
<accession>A0ABX8AY07</accession>
<keyword evidence="6" id="KW-0614">Plasmid</keyword>
<dbReference type="SUPFAM" id="SSF53850">
    <property type="entry name" value="Periplasmic binding protein-like II"/>
    <property type="match status" value="1"/>
</dbReference>
<dbReference type="Pfam" id="PF03466">
    <property type="entry name" value="LysR_substrate"/>
    <property type="match status" value="1"/>
</dbReference>
<evidence type="ECO:0000256" key="1">
    <source>
        <dbReference type="ARBA" id="ARBA00009437"/>
    </source>
</evidence>
<feature type="domain" description="HTH lysR-type" evidence="5">
    <location>
        <begin position="5"/>
        <end position="62"/>
    </location>
</feature>
<dbReference type="PANTHER" id="PTHR30579:SF3">
    <property type="entry name" value="TRANSCRIPTIONAL REGULATORY PROTEIN"/>
    <property type="match status" value="1"/>
</dbReference>
<dbReference type="Proteomes" id="UP000680706">
    <property type="component" value="Plasmid pAb134-01"/>
</dbReference>
<evidence type="ECO:0000313" key="7">
    <source>
        <dbReference type="Proteomes" id="UP000680706"/>
    </source>
</evidence>
<organism evidence="6 7">
    <name type="scientific">Pseudovibrio brasiliensis</name>
    <dbReference type="NCBI Taxonomy" id="1898042"/>
    <lineage>
        <taxon>Bacteria</taxon>
        <taxon>Pseudomonadati</taxon>
        <taxon>Pseudomonadota</taxon>
        <taxon>Alphaproteobacteria</taxon>
        <taxon>Hyphomicrobiales</taxon>
        <taxon>Stappiaceae</taxon>
        <taxon>Pseudovibrio</taxon>
    </lineage>
</organism>
<proteinExistence type="inferred from homology"/>
<dbReference type="Pfam" id="PF00126">
    <property type="entry name" value="HTH_1"/>
    <property type="match status" value="1"/>
</dbReference>
<dbReference type="PANTHER" id="PTHR30579">
    <property type="entry name" value="TRANSCRIPTIONAL REGULATOR"/>
    <property type="match status" value="1"/>
</dbReference>
<name>A0ABX8AY07_9HYPH</name>
<evidence type="ECO:0000259" key="5">
    <source>
        <dbReference type="PROSITE" id="PS50931"/>
    </source>
</evidence>
<reference evidence="6 7" key="1">
    <citation type="journal article" date="2021" name="Angew. Chem. Int. Ed. Engl.">
        <title>A novel family of nonribosomal peptides modulate collective behavior in Pseudovibrio bacteria isolated from marine sponges.</title>
        <authorList>
            <person name="Ioca L.P."/>
            <person name="Dai Y."/>
            <person name="Kunakom S."/>
            <person name="Diaz-Espinosa J."/>
            <person name="Krunic A."/>
            <person name="Crnkovic C.M."/>
            <person name="Orjala J."/>
            <person name="Sanchez L.M."/>
            <person name="Ferreira A.G."/>
            <person name="Berlinck R.G.S."/>
            <person name="Eustaquio A.S."/>
        </authorList>
    </citation>
    <scope>NUCLEOTIDE SEQUENCE [LARGE SCALE GENOMIC DNA]</scope>
    <source>
        <strain evidence="6 7">Ab134</strain>
        <plasmid evidence="6 7">pAb134-01</plasmid>
    </source>
</reference>
<dbReference type="EMBL" id="CP074127">
    <property type="protein sequence ID" value="QUS58611.1"/>
    <property type="molecule type" value="Genomic_DNA"/>
</dbReference>
<keyword evidence="4" id="KW-0804">Transcription</keyword>
<sequence>MHMKLSADDLLVIMHLTRERTLENAALALGKDTSSVFRGIKRIEAKVGEPLFTRSRAGFKPLPLGLALCEQAEQIHAGLSAADALLGSEDTGLSGPLRVTTTDLLLQSVIHPHLAAFREAHPNLQLEFNVTNSFENLSERRYDVALRPTSQPPEDMIGMRLGTIDYKLVVAPRYLDVLGDGLPDLQELTWLIPGDSLQAHPATEWFREKVPSPASMLRYDSMAMLAGGIRSGLGVGILPDIPTLLDGLRIVGEQPPIYQTDLWLLYHPSNRGNPRITAFDGFVRGALAA</sequence>
<evidence type="ECO:0000256" key="4">
    <source>
        <dbReference type="ARBA" id="ARBA00023163"/>
    </source>
</evidence>
<dbReference type="Gene3D" id="1.10.10.10">
    <property type="entry name" value="Winged helix-like DNA-binding domain superfamily/Winged helix DNA-binding domain"/>
    <property type="match status" value="1"/>
</dbReference>
<protein>
    <submittedName>
        <fullName evidence="6">LysR family transcriptional regulator</fullName>
    </submittedName>
</protein>
<dbReference type="PROSITE" id="PS50931">
    <property type="entry name" value="HTH_LYSR"/>
    <property type="match status" value="1"/>
</dbReference>
<dbReference type="Gene3D" id="3.40.190.290">
    <property type="match status" value="1"/>
</dbReference>
<keyword evidence="7" id="KW-1185">Reference proteome</keyword>
<dbReference type="InterPro" id="IPR000847">
    <property type="entry name" value="LysR_HTH_N"/>
</dbReference>
<keyword evidence="3" id="KW-0238">DNA-binding</keyword>
<dbReference type="InterPro" id="IPR036388">
    <property type="entry name" value="WH-like_DNA-bd_sf"/>
</dbReference>
<evidence type="ECO:0000256" key="3">
    <source>
        <dbReference type="ARBA" id="ARBA00023125"/>
    </source>
</evidence>
<evidence type="ECO:0000256" key="2">
    <source>
        <dbReference type="ARBA" id="ARBA00023015"/>
    </source>
</evidence>
<comment type="similarity">
    <text evidence="1">Belongs to the LysR transcriptional regulatory family.</text>
</comment>
<dbReference type="SUPFAM" id="SSF46785">
    <property type="entry name" value="Winged helix' DNA-binding domain"/>
    <property type="match status" value="1"/>
</dbReference>
<dbReference type="InterPro" id="IPR036390">
    <property type="entry name" value="WH_DNA-bd_sf"/>
</dbReference>